<evidence type="ECO:0000313" key="3">
    <source>
        <dbReference type="Proteomes" id="UP001335648"/>
    </source>
</evidence>
<feature type="region of interest" description="Disordered" evidence="1">
    <location>
        <begin position="33"/>
        <end position="71"/>
    </location>
</feature>
<evidence type="ECO:0000256" key="1">
    <source>
        <dbReference type="SAM" id="MobiDB-lite"/>
    </source>
</evidence>
<protein>
    <submittedName>
        <fullName evidence="2">Uncharacterized protein</fullName>
    </submittedName>
</protein>
<reference evidence="2 3" key="1">
    <citation type="journal article" date="2023" name="Mol. Biol. Evol.">
        <title>Genomics of Secondarily Temperate Adaptation in the Only Non-Antarctic Icefish.</title>
        <authorList>
            <person name="Rivera-Colon A.G."/>
            <person name="Rayamajhi N."/>
            <person name="Minhas B.F."/>
            <person name="Madrigal G."/>
            <person name="Bilyk K.T."/>
            <person name="Yoon V."/>
            <person name="Hune M."/>
            <person name="Gregory S."/>
            <person name="Cheng C.H.C."/>
            <person name="Catchen J.M."/>
        </authorList>
    </citation>
    <scope>NUCLEOTIDE SEQUENCE [LARGE SCALE GENOMIC DNA]</scope>
    <source>
        <strain evidence="2">JC2023a</strain>
    </source>
</reference>
<gene>
    <name evidence="2" type="ORF">CesoFtcFv8_020984</name>
</gene>
<name>A0AAN8BBZ1_9TELE</name>
<keyword evidence="3" id="KW-1185">Reference proteome</keyword>
<proteinExistence type="predicted"/>
<feature type="compositionally biased region" description="Polar residues" evidence="1">
    <location>
        <begin position="33"/>
        <end position="49"/>
    </location>
</feature>
<dbReference type="EMBL" id="JAULUE010002062">
    <property type="protein sequence ID" value="KAK5882395.1"/>
    <property type="molecule type" value="Genomic_DNA"/>
</dbReference>
<comment type="caution">
    <text evidence="2">The sequence shown here is derived from an EMBL/GenBank/DDBJ whole genome shotgun (WGS) entry which is preliminary data.</text>
</comment>
<sequence>MSTTETTGCIVKENARLRDPRLEQEPTDTVAMASTRTTGHANFGSNTVVSDEGGVKTHAPTPPPPPVSPHL</sequence>
<accession>A0AAN8BBZ1</accession>
<dbReference type="AlphaFoldDB" id="A0AAN8BBZ1"/>
<feature type="compositionally biased region" description="Pro residues" evidence="1">
    <location>
        <begin position="60"/>
        <end position="71"/>
    </location>
</feature>
<dbReference type="Proteomes" id="UP001335648">
    <property type="component" value="Unassembled WGS sequence"/>
</dbReference>
<evidence type="ECO:0000313" key="2">
    <source>
        <dbReference type="EMBL" id="KAK5882395.1"/>
    </source>
</evidence>
<organism evidence="2 3">
    <name type="scientific">Champsocephalus esox</name>
    <name type="common">pike icefish</name>
    <dbReference type="NCBI Taxonomy" id="159716"/>
    <lineage>
        <taxon>Eukaryota</taxon>
        <taxon>Metazoa</taxon>
        <taxon>Chordata</taxon>
        <taxon>Craniata</taxon>
        <taxon>Vertebrata</taxon>
        <taxon>Euteleostomi</taxon>
        <taxon>Actinopterygii</taxon>
        <taxon>Neopterygii</taxon>
        <taxon>Teleostei</taxon>
        <taxon>Neoteleostei</taxon>
        <taxon>Acanthomorphata</taxon>
        <taxon>Eupercaria</taxon>
        <taxon>Perciformes</taxon>
        <taxon>Notothenioidei</taxon>
        <taxon>Channichthyidae</taxon>
        <taxon>Champsocephalus</taxon>
    </lineage>
</organism>